<evidence type="ECO:0000313" key="2">
    <source>
        <dbReference type="Proteomes" id="UP000586976"/>
    </source>
</evidence>
<comment type="caution">
    <text evidence="1">The sequence shown here is derived from an EMBL/GenBank/DDBJ whole genome shotgun (WGS) entry which is preliminary data.</text>
</comment>
<proteinExistence type="predicted"/>
<protein>
    <submittedName>
        <fullName evidence="1">Uncharacterized protein</fullName>
    </submittedName>
</protein>
<sequence>MTTSMPQKVPARHDLVELLTEAAHEVADIRTAEYPTPPTCSYLHPVLGPLAAGPQATARLSDRLEAFVGTSPATPAELLALASLASALGWLTESLSDLTGAVDALCTQAGLPDGSVLSSAEDPLTAQHPRVDEEMVLGSPELASIRRAAETSGLTPGHYVEVLSSAQLAAARITEECAEISEGLLEDARQVAEATANGVRVVDGPDSLPRLVRTLLARLEAGQ</sequence>
<dbReference type="RefSeq" id="WP_181865713.1">
    <property type="nucleotide sequence ID" value="NZ_JACEQY010000025.1"/>
</dbReference>
<evidence type="ECO:0000313" key="1">
    <source>
        <dbReference type="EMBL" id="MBA4864040.1"/>
    </source>
</evidence>
<dbReference type="Proteomes" id="UP000586976">
    <property type="component" value="Unassembled WGS sequence"/>
</dbReference>
<reference evidence="1 2" key="1">
    <citation type="submission" date="2020-07" db="EMBL/GenBank/DDBJ databases">
        <title>Streptomyces isolated from Indian soil.</title>
        <authorList>
            <person name="Mandal S."/>
            <person name="Maiti P.K."/>
        </authorList>
    </citation>
    <scope>NUCLEOTIDE SEQUENCE [LARGE SCALE GENOMIC DNA]</scope>
    <source>
        <strain evidence="1 2">PSKA54</strain>
    </source>
</reference>
<dbReference type="AlphaFoldDB" id="A0A7W2D3Z9"/>
<gene>
    <name evidence="1" type="ORF">H1V43_22310</name>
</gene>
<keyword evidence="2" id="KW-1185">Reference proteome</keyword>
<organism evidence="1 2">
    <name type="scientific">Streptomyces himalayensis subsp. aureolus</name>
    <dbReference type="NCBI Taxonomy" id="2758039"/>
    <lineage>
        <taxon>Bacteria</taxon>
        <taxon>Bacillati</taxon>
        <taxon>Actinomycetota</taxon>
        <taxon>Actinomycetes</taxon>
        <taxon>Kitasatosporales</taxon>
        <taxon>Streptomycetaceae</taxon>
        <taxon>Streptomyces</taxon>
        <taxon>Streptomyces himalayensis</taxon>
    </lineage>
</organism>
<dbReference type="EMBL" id="JACEQY010000025">
    <property type="protein sequence ID" value="MBA4864040.1"/>
    <property type="molecule type" value="Genomic_DNA"/>
</dbReference>
<accession>A0A7W2D3Z9</accession>
<name>A0A7W2D3Z9_9ACTN</name>